<name>A0A9W6Q029_9ACTN</name>
<dbReference type="AlphaFoldDB" id="A0A9W6Q029"/>
<keyword evidence="1" id="KW-1133">Transmembrane helix</keyword>
<dbReference type="Proteomes" id="UP001165124">
    <property type="component" value="Unassembled WGS sequence"/>
</dbReference>
<accession>A0A9W6Q029</accession>
<feature type="transmembrane region" description="Helical" evidence="1">
    <location>
        <begin position="95"/>
        <end position="114"/>
    </location>
</feature>
<organism evidence="2 3">
    <name type="scientific">Actinomadura rubrobrunea</name>
    <dbReference type="NCBI Taxonomy" id="115335"/>
    <lineage>
        <taxon>Bacteria</taxon>
        <taxon>Bacillati</taxon>
        <taxon>Actinomycetota</taxon>
        <taxon>Actinomycetes</taxon>
        <taxon>Streptosporangiales</taxon>
        <taxon>Thermomonosporaceae</taxon>
        <taxon>Actinomadura</taxon>
    </lineage>
</organism>
<evidence type="ECO:0000256" key="1">
    <source>
        <dbReference type="SAM" id="Phobius"/>
    </source>
</evidence>
<dbReference type="EMBL" id="BSRZ01000012">
    <property type="protein sequence ID" value="GLW66103.1"/>
    <property type="molecule type" value="Genomic_DNA"/>
</dbReference>
<dbReference type="RefSeq" id="WP_083950976.1">
    <property type="nucleotide sequence ID" value="NZ_BSRZ01000012.1"/>
</dbReference>
<dbReference type="InterPro" id="IPR009937">
    <property type="entry name" value="Phage_holin_3_6"/>
</dbReference>
<gene>
    <name evidence="2" type="ORF">Arub01_43470</name>
</gene>
<protein>
    <submittedName>
        <fullName evidence="2">Membrane protein</fullName>
    </submittedName>
</protein>
<keyword evidence="3" id="KW-1185">Reference proteome</keyword>
<sequence>MSERLTERGVGDVTDRRFGHLAEASTAELVRHLSEQSARLVREELRLAQLELRQKGGRAAKAAKMFGGAGVCALYGGGALIVAAGLALALVLPGWAAALIMAGVLFAVAAVMALQGKWHMGMATPPVRTADSVRADVHEIQQRTRGRR</sequence>
<reference evidence="2" key="1">
    <citation type="submission" date="2023-02" db="EMBL/GenBank/DDBJ databases">
        <title>Actinomadura rubrobrunea NBRC 14622.</title>
        <authorList>
            <person name="Ichikawa N."/>
            <person name="Sato H."/>
            <person name="Tonouchi N."/>
        </authorList>
    </citation>
    <scope>NUCLEOTIDE SEQUENCE</scope>
    <source>
        <strain evidence="2">NBRC 14622</strain>
    </source>
</reference>
<evidence type="ECO:0000313" key="3">
    <source>
        <dbReference type="Proteomes" id="UP001165124"/>
    </source>
</evidence>
<dbReference type="Pfam" id="PF07332">
    <property type="entry name" value="Phage_holin_3_6"/>
    <property type="match status" value="1"/>
</dbReference>
<evidence type="ECO:0000313" key="2">
    <source>
        <dbReference type="EMBL" id="GLW66103.1"/>
    </source>
</evidence>
<keyword evidence="1" id="KW-0812">Transmembrane</keyword>
<keyword evidence="1" id="KW-0472">Membrane</keyword>
<feature type="transmembrane region" description="Helical" evidence="1">
    <location>
        <begin position="65"/>
        <end position="89"/>
    </location>
</feature>
<comment type="caution">
    <text evidence="2">The sequence shown here is derived from an EMBL/GenBank/DDBJ whole genome shotgun (WGS) entry which is preliminary data.</text>
</comment>
<proteinExistence type="predicted"/>